<keyword evidence="3" id="KW-0813">Transport</keyword>
<dbReference type="GO" id="GO:0008277">
    <property type="term" value="P:regulation of G protein-coupled receptor signaling pathway"/>
    <property type="evidence" value="ECO:0007669"/>
    <property type="project" value="InterPro"/>
</dbReference>
<evidence type="ECO:0000256" key="9">
    <source>
        <dbReference type="ARBA" id="ARBA00023157"/>
    </source>
</evidence>
<keyword evidence="14" id="KW-1185">Reference proteome</keyword>
<dbReference type="AlphaFoldDB" id="A0A4Z2CGU5"/>
<reference evidence="13 14" key="1">
    <citation type="submission" date="2019-04" db="EMBL/GenBank/DDBJ databases">
        <title>The sequence and de novo assembly of Takifugu bimaculatus genome using PacBio and Hi-C technologies.</title>
        <authorList>
            <person name="Xu P."/>
            <person name="Liu B."/>
            <person name="Zhou Z."/>
        </authorList>
    </citation>
    <scope>NUCLEOTIDE SEQUENCE [LARGE SCALE GENOMIC DNA]</scope>
    <source>
        <strain evidence="13">TB-2018</strain>
        <tissue evidence="13">Muscle</tissue>
    </source>
</reference>
<comment type="subcellular location">
    <subcellularLocation>
        <location evidence="1">Cell membrane</location>
        <topology evidence="1">Single-pass type I membrane protein</topology>
    </subcellularLocation>
</comment>
<dbReference type="GO" id="GO:0015026">
    <property type="term" value="F:coreceptor activity"/>
    <property type="evidence" value="ECO:0007669"/>
    <property type="project" value="InterPro"/>
</dbReference>
<dbReference type="GO" id="GO:0072659">
    <property type="term" value="P:protein localization to plasma membrane"/>
    <property type="evidence" value="ECO:0007669"/>
    <property type="project" value="TreeGrafter"/>
</dbReference>
<accession>A0A4Z2CGU5</accession>
<protein>
    <recommendedName>
        <fullName evidence="15">Receptor activity-modifying protein 3-like</fullName>
    </recommendedName>
</protein>
<evidence type="ECO:0000256" key="10">
    <source>
        <dbReference type="ARBA" id="ARBA00023170"/>
    </source>
</evidence>
<evidence type="ECO:0000256" key="3">
    <source>
        <dbReference type="ARBA" id="ARBA00022448"/>
    </source>
</evidence>
<evidence type="ECO:0000256" key="2">
    <source>
        <dbReference type="ARBA" id="ARBA00007087"/>
    </source>
</evidence>
<evidence type="ECO:0000256" key="12">
    <source>
        <dbReference type="SAM" id="SignalP"/>
    </source>
</evidence>
<keyword evidence="5 11" id="KW-0812">Transmembrane</keyword>
<keyword evidence="7 11" id="KW-1133">Transmembrane helix</keyword>
<dbReference type="GO" id="GO:0007186">
    <property type="term" value="P:G protein-coupled receptor signaling pathway"/>
    <property type="evidence" value="ECO:0007669"/>
    <property type="project" value="TreeGrafter"/>
</dbReference>
<dbReference type="GO" id="GO:0006816">
    <property type="term" value="P:calcium ion transport"/>
    <property type="evidence" value="ECO:0007669"/>
    <property type="project" value="TreeGrafter"/>
</dbReference>
<proteinExistence type="inferred from homology"/>
<evidence type="ECO:0000256" key="7">
    <source>
        <dbReference type="ARBA" id="ARBA00022989"/>
    </source>
</evidence>
<keyword evidence="8 11" id="KW-0472">Membrane</keyword>
<dbReference type="GO" id="GO:0001525">
    <property type="term" value="P:angiogenesis"/>
    <property type="evidence" value="ECO:0007669"/>
    <property type="project" value="TreeGrafter"/>
</dbReference>
<dbReference type="Pfam" id="PF04901">
    <property type="entry name" value="RAMP"/>
    <property type="match status" value="1"/>
</dbReference>
<gene>
    <name evidence="13" type="ORF">fugu_000394</name>
</gene>
<feature type="chain" id="PRO_5021299089" description="Receptor activity-modifying protein 3-like" evidence="12">
    <location>
        <begin position="18"/>
        <end position="211"/>
    </location>
</feature>
<dbReference type="GO" id="GO:0005886">
    <property type="term" value="C:plasma membrane"/>
    <property type="evidence" value="ECO:0007669"/>
    <property type="project" value="UniProtKB-SubCell"/>
</dbReference>
<sequence length="211" mass="24145">MICFLLLSLLVVDVTETQNTQGTFEGNQTFNLLNTTVEPTNATFTLKKDGWEEMEEELKNNKTSDIITEEDESFQDLEEPRLFLECNQEALVEGSHLYCGVPFQVEMSSLGPENWCLLPNVISPYYRMAQCLEILSNHYSCFYPNPDVQEFFLHIHSLYFHNCSKEEVHLEDAPEGLVVALTLIPISLIPVLLYLMIWKLSVTSSTTNLHS</sequence>
<dbReference type="GO" id="GO:0043235">
    <property type="term" value="C:receptor complex"/>
    <property type="evidence" value="ECO:0007669"/>
    <property type="project" value="TreeGrafter"/>
</dbReference>
<dbReference type="EMBL" id="SWLE01000001">
    <property type="protein sequence ID" value="TNN03365.1"/>
    <property type="molecule type" value="Genomic_DNA"/>
</dbReference>
<evidence type="ECO:0000313" key="14">
    <source>
        <dbReference type="Proteomes" id="UP000516260"/>
    </source>
</evidence>
<feature type="transmembrane region" description="Helical" evidence="11">
    <location>
        <begin position="177"/>
        <end position="197"/>
    </location>
</feature>
<dbReference type="GO" id="GO:0031623">
    <property type="term" value="P:receptor internalization"/>
    <property type="evidence" value="ECO:0007669"/>
    <property type="project" value="TreeGrafter"/>
</dbReference>
<dbReference type="InterPro" id="IPR038126">
    <property type="entry name" value="RAMP_sf"/>
</dbReference>
<evidence type="ECO:0008006" key="15">
    <source>
        <dbReference type="Google" id="ProtNLM"/>
    </source>
</evidence>
<keyword evidence="6 12" id="KW-0732">Signal</keyword>
<name>A0A4Z2CGU5_9TELE</name>
<comment type="similarity">
    <text evidence="2">Belongs to the RAMP family.</text>
</comment>
<feature type="signal peptide" evidence="12">
    <location>
        <begin position="1"/>
        <end position="17"/>
    </location>
</feature>
<organism evidence="13 14">
    <name type="scientific">Takifugu bimaculatus</name>
    <dbReference type="NCBI Taxonomy" id="433685"/>
    <lineage>
        <taxon>Eukaryota</taxon>
        <taxon>Metazoa</taxon>
        <taxon>Chordata</taxon>
        <taxon>Craniata</taxon>
        <taxon>Vertebrata</taxon>
        <taxon>Euteleostomi</taxon>
        <taxon>Actinopterygii</taxon>
        <taxon>Neopterygii</taxon>
        <taxon>Teleostei</taxon>
        <taxon>Neoteleostei</taxon>
        <taxon>Acanthomorphata</taxon>
        <taxon>Eupercaria</taxon>
        <taxon>Tetraodontiformes</taxon>
        <taxon>Tetradontoidea</taxon>
        <taxon>Tetraodontidae</taxon>
        <taxon>Takifugu</taxon>
    </lineage>
</organism>
<keyword evidence="10" id="KW-0675">Receptor</keyword>
<dbReference type="GO" id="GO:0032870">
    <property type="term" value="P:cellular response to hormone stimulus"/>
    <property type="evidence" value="ECO:0007669"/>
    <property type="project" value="TreeGrafter"/>
</dbReference>
<evidence type="ECO:0000256" key="6">
    <source>
        <dbReference type="ARBA" id="ARBA00022729"/>
    </source>
</evidence>
<dbReference type="PANTHER" id="PTHR14076:SF9">
    <property type="entry name" value="RECEPTOR ACTIVITY-MODIFYING PROTEIN 2"/>
    <property type="match status" value="1"/>
</dbReference>
<dbReference type="Proteomes" id="UP000516260">
    <property type="component" value="Chromosome 1"/>
</dbReference>
<evidence type="ECO:0000256" key="4">
    <source>
        <dbReference type="ARBA" id="ARBA00022475"/>
    </source>
</evidence>
<keyword evidence="4" id="KW-1003">Cell membrane</keyword>
<dbReference type="GO" id="GO:0006886">
    <property type="term" value="P:intracellular protein transport"/>
    <property type="evidence" value="ECO:0007669"/>
    <property type="project" value="InterPro"/>
</dbReference>
<evidence type="ECO:0000256" key="11">
    <source>
        <dbReference type="SAM" id="Phobius"/>
    </source>
</evidence>
<dbReference type="Gene3D" id="1.10.150.510">
    <property type="entry name" value="Receptor activity modifying family"/>
    <property type="match status" value="1"/>
</dbReference>
<dbReference type="InterPro" id="IPR006985">
    <property type="entry name" value="RAMP"/>
</dbReference>
<evidence type="ECO:0000256" key="5">
    <source>
        <dbReference type="ARBA" id="ARBA00022692"/>
    </source>
</evidence>
<dbReference type="PANTHER" id="PTHR14076">
    <property type="entry name" value="RECEPTOR ACTIVITY MODIFYING PROTEIN RAMP"/>
    <property type="match status" value="1"/>
</dbReference>
<evidence type="ECO:0000256" key="8">
    <source>
        <dbReference type="ARBA" id="ARBA00023136"/>
    </source>
</evidence>
<comment type="caution">
    <text evidence="13">The sequence shown here is derived from an EMBL/GenBank/DDBJ whole genome shotgun (WGS) entry which is preliminary data.</text>
</comment>
<evidence type="ECO:0000313" key="13">
    <source>
        <dbReference type="EMBL" id="TNN03365.1"/>
    </source>
</evidence>
<keyword evidence="9" id="KW-1015">Disulfide bond</keyword>
<evidence type="ECO:0000256" key="1">
    <source>
        <dbReference type="ARBA" id="ARBA00004251"/>
    </source>
</evidence>
<dbReference type="GO" id="GO:0009986">
    <property type="term" value="C:cell surface"/>
    <property type="evidence" value="ECO:0007669"/>
    <property type="project" value="TreeGrafter"/>
</dbReference>